<protein>
    <recommendedName>
        <fullName evidence="4">BTB domain-containing protein</fullName>
    </recommendedName>
</protein>
<dbReference type="Proteomes" id="UP000054248">
    <property type="component" value="Unassembled WGS sequence"/>
</dbReference>
<dbReference type="HOGENOM" id="CLU_562829_0_0_1"/>
<gene>
    <name evidence="2" type="ORF">M407DRAFT_31520</name>
</gene>
<reference evidence="3" key="2">
    <citation type="submission" date="2015-01" db="EMBL/GenBank/DDBJ databases">
        <title>Evolutionary Origins and Diversification of the Mycorrhizal Mutualists.</title>
        <authorList>
            <consortium name="DOE Joint Genome Institute"/>
            <consortium name="Mycorrhizal Genomics Consortium"/>
            <person name="Kohler A."/>
            <person name="Kuo A."/>
            <person name="Nagy L.G."/>
            <person name="Floudas D."/>
            <person name="Copeland A."/>
            <person name="Barry K.W."/>
            <person name="Cichocki N."/>
            <person name="Veneault-Fourrey C."/>
            <person name="LaButti K."/>
            <person name="Lindquist E.A."/>
            <person name="Lipzen A."/>
            <person name="Lundell T."/>
            <person name="Morin E."/>
            <person name="Murat C."/>
            <person name="Riley R."/>
            <person name="Ohm R."/>
            <person name="Sun H."/>
            <person name="Tunlid A."/>
            <person name="Henrissat B."/>
            <person name="Grigoriev I.V."/>
            <person name="Hibbett D.S."/>
            <person name="Martin F."/>
        </authorList>
    </citation>
    <scope>NUCLEOTIDE SEQUENCE [LARGE SCALE GENOMIC DNA]</scope>
    <source>
        <strain evidence="3">MUT 4182</strain>
    </source>
</reference>
<organism evidence="2 3">
    <name type="scientific">Tulasnella calospora MUT 4182</name>
    <dbReference type="NCBI Taxonomy" id="1051891"/>
    <lineage>
        <taxon>Eukaryota</taxon>
        <taxon>Fungi</taxon>
        <taxon>Dikarya</taxon>
        <taxon>Basidiomycota</taxon>
        <taxon>Agaricomycotina</taxon>
        <taxon>Agaricomycetes</taxon>
        <taxon>Cantharellales</taxon>
        <taxon>Tulasnellaceae</taxon>
        <taxon>Tulasnella</taxon>
    </lineage>
</organism>
<feature type="compositionally biased region" description="Basic and acidic residues" evidence="1">
    <location>
        <begin position="491"/>
        <end position="513"/>
    </location>
</feature>
<name>A0A0C3Q5G6_9AGAM</name>
<evidence type="ECO:0008006" key="4">
    <source>
        <dbReference type="Google" id="ProtNLM"/>
    </source>
</evidence>
<proteinExistence type="predicted"/>
<evidence type="ECO:0000313" key="3">
    <source>
        <dbReference type="Proteomes" id="UP000054248"/>
    </source>
</evidence>
<feature type="region of interest" description="Disordered" evidence="1">
    <location>
        <begin position="420"/>
        <end position="513"/>
    </location>
</feature>
<accession>A0A0C3Q5G6</accession>
<dbReference type="AlphaFoldDB" id="A0A0C3Q5G6"/>
<evidence type="ECO:0000313" key="2">
    <source>
        <dbReference type="EMBL" id="KIO18806.1"/>
    </source>
</evidence>
<reference evidence="2 3" key="1">
    <citation type="submission" date="2014-04" db="EMBL/GenBank/DDBJ databases">
        <authorList>
            <consortium name="DOE Joint Genome Institute"/>
            <person name="Kuo A."/>
            <person name="Girlanda M."/>
            <person name="Perotto S."/>
            <person name="Kohler A."/>
            <person name="Nagy L.G."/>
            <person name="Floudas D."/>
            <person name="Copeland A."/>
            <person name="Barry K.W."/>
            <person name="Cichocki N."/>
            <person name="Veneault-Fourrey C."/>
            <person name="LaButti K."/>
            <person name="Lindquist E.A."/>
            <person name="Lipzen A."/>
            <person name="Lundell T."/>
            <person name="Morin E."/>
            <person name="Murat C."/>
            <person name="Sun H."/>
            <person name="Tunlid A."/>
            <person name="Henrissat B."/>
            <person name="Grigoriev I.V."/>
            <person name="Hibbett D.S."/>
            <person name="Martin F."/>
            <person name="Nordberg H.P."/>
            <person name="Cantor M.N."/>
            <person name="Hua S.X."/>
        </authorList>
    </citation>
    <scope>NUCLEOTIDE SEQUENCE [LARGE SCALE GENOMIC DNA]</scope>
    <source>
        <strain evidence="2 3">MUT 4182</strain>
    </source>
</reference>
<dbReference type="EMBL" id="KN823258">
    <property type="protein sequence ID" value="KIO18806.1"/>
    <property type="molecule type" value="Genomic_DNA"/>
</dbReference>
<evidence type="ECO:0000256" key="1">
    <source>
        <dbReference type="SAM" id="MobiDB-lite"/>
    </source>
</evidence>
<dbReference type="OrthoDB" id="9997739at2759"/>
<sequence length="513" mass="57091">MSSISTPFTESAPTLSPLVPITSFQASTEKERHCDFYFCNFIDVKAGHVICSFPSALIEASILKEKLENLQGSELLSLEGVSYSEVQAFLEVADARRVSGDKDITIKQWVSALSVADYLQLAHIRSYVAKSIEDGLIRLDPFECIEVAERRRTQEWLLQPFRRICQRPQPLSPSEMSRLGFDRASAVAKARESLMKVIQSKGLFNTIYGGSTLSSSKQTTLANHALQVVKAEPSLCQLAPEQVLNPGSLRDQMETYSSNLSSSNLILRDCLYRLPLHYFGDQSLIHQLASKVGHGPVILPSDLHTSEWEVFLKIITARPYDQIELSLTFSEWTGGLRVARKLNHDHALAFIFCQIQKSFPNQDAVDLLEAARLAQAPHSQWFKDRYATLAQRSTAISSDEMRRMGEDASAEVCKMREQAAYKRGKQDGGVNSTAPQLDPEKPNPDKPSPTKPNLDNPPQGKPLKKQLWAGRNSLTKGPATIDWWAAAHNSRAKEPAQEPAAKEPPKEPAKDPL</sequence>
<keyword evidence="3" id="KW-1185">Reference proteome</keyword>